<evidence type="ECO:0000256" key="3">
    <source>
        <dbReference type="SAM" id="MobiDB-lite"/>
    </source>
</evidence>
<evidence type="ECO:0000313" key="4">
    <source>
        <dbReference type="EMBL" id="BAN35156.1"/>
    </source>
</evidence>
<dbReference type="OrthoDB" id="9808257at2"/>
<dbReference type="GO" id="GO:0005886">
    <property type="term" value="C:plasma membrane"/>
    <property type="evidence" value="ECO:0007669"/>
    <property type="project" value="TreeGrafter"/>
</dbReference>
<proteinExistence type="predicted"/>
<dbReference type="CDD" id="cd05387">
    <property type="entry name" value="BY-kinase"/>
    <property type="match status" value="1"/>
</dbReference>
<dbReference type="InterPro" id="IPR027417">
    <property type="entry name" value="P-loop_NTPase"/>
</dbReference>
<name>S6AGL1_SULDS</name>
<dbReference type="Gene3D" id="3.40.50.300">
    <property type="entry name" value="P-loop containing nucleotide triphosphate hydrolases"/>
    <property type="match status" value="1"/>
</dbReference>
<dbReference type="EMBL" id="AP013066">
    <property type="protein sequence ID" value="BAN35156.1"/>
    <property type="molecule type" value="Genomic_DNA"/>
</dbReference>
<protein>
    <submittedName>
        <fullName evidence="4">Putative exopolysaccharide biosynthesis related tyrosine-protein kinase</fullName>
    </submittedName>
</protein>
<evidence type="ECO:0000313" key="5">
    <source>
        <dbReference type="Proteomes" id="UP000015559"/>
    </source>
</evidence>
<dbReference type="GO" id="GO:0004713">
    <property type="term" value="F:protein tyrosine kinase activity"/>
    <property type="evidence" value="ECO:0007669"/>
    <property type="project" value="TreeGrafter"/>
</dbReference>
<keyword evidence="4" id="KW-0418">Kinase</keyword>
<dbReference type="HOGENOM" id="CLU_052027_1_2_4"/>
<sequence>MERIREALERAREERAHTGKGFGGSSPSEASKAVGNETVDRIEYTQTRSIKVSRDFLREQRIVTGFEQGIFTDAYKILRTQVLQKMRENGWNALAVTSPGENEGKTLTAINLAISLAMEVDQTVLLVDADLRHPRVHEHFGLRDGPGLSDYLTSGTPLEEILVHPGIGRFVILPGGKPLLNSSEMLRSPKMVELVQELKSRYPSRIVLFDLPPVLSAADALAFSPYVDAALLVVEEAKTKTEDIARAAGLLDSTHLIGTVLNKSLEPDTRSKTPTGWIKHFLKRKGH</sequence>
<dbReference type="eggNOG" id="COG0489">
    <property type="taxonomic scope" value="Bacteria"/>
</dbReference>
<gene>
    <name evidence="4" type="ORF">SCD_n01329</name>
</gene>
<keyword evidence="4" id="KW-0808">Transferase</keyword>
<dbReference type="PANTHER" id="PTHR32309:SF13">
    <property type="entry name" value="FERRIC ENTEROBACTIN TRANSPORT PROTEIN FEPE"/>
    <property type="match status" value="1"/>
</dbReference>
<dbReference type="SUPFAM" id="SSF52540">
    <property type="entry name" value="P-loop containing nucleoside triphosphate hydrolases"/>
    <property type="match status" value="1"/>
</dbReference>
<dbReference type="PANTHER" id="PTHR32309">
    <property type="entry name" value="TYROSINE-PROTEIN KINASE"/>
    <property type="match status" value="1"/>
</dbReference>
<accession>S6AGL1</accession>
<keyword evidence="1" id="KW-0547">Nucleotide-binding</keyword>
<organism evidence="4 5">
    <name type="scientific">Sulfuricella denitrificans (strain DSM 22764 / NBRC 105220 / skB26)</name>
    <dbReference type="NCBI Taxonomy" id="1163617"/>
    <lineage>
        <taxon>Bacteria</taxon>
        <taxon>Pseudomonadati</taxon>
        <taxon>Pseudomonadota</taxon>
        <taxon>Betaproteobacteria</taxon>
        <taxon>Nitrosomonadales</taxon>
        <taxon>Sulfuricellaceae</taxon>
        <taxon>Sulfuricella</taxon>
    </lineage>
</organism>
<dbReference type="KEGG" id="sdr:SCD_n01329"/>
<feature type="region of interest" description="Disordered" evidence="3">
    <location>
        <begin position="1"/>
        <end position="37"/>
    </location>
</feature>
<dbReference type="InterPro" id="IPR005702">
    <property type="entry name" value="Wzc-like_C"/>
</dbReference>
<dbReference type="Proteomes" id="UP000015559">
    <property type="component" value="Chromosome"/>
</dbReference>
<dbReference type="AlphaFoldDB" id="S6AGL1"/>
<dbReference type="RefSeq" id="WP_009205890.1">
    <property type="nucleotide sequence ID" value="NC_022357.1"/>
</dbReference>
<dbReference type="STRING" id="1163617.SCD_n01329"/>
<evidence type="ECO:0000256" key="2">
    <source>
        <dbReference type="ARBA" id="ARBA00022840"/>
    </source>
</evidence>
<evidence type="ECO:0000256" key="1">
    <source>
        <dbReference type="ARBA" id="ARBA00022741"/>
    </source>
</evidence>
<dbReference type="InterPro" id="IPR050445">
    <property type="entry name" value="Bact_polysacc_biosynth/exp"/>
</dbReference>
<feature type="compositionally biased region" description="Basic and acidic residues" evidence="3">
    <location>
        <begin position="1"/>
        <end position="17"/>
    </location>
</feature>
<keyword evidence="5" id="KW-1185">Reference proteome</keyword>
<keyword evidence="2" id="KW-0067">ATP-binding</keyword>
<reference evidence="4 5" key="1">
    <citation type="journal article" date="2012" name="Appl. Environ. Microbiol.">
        <title>Draft genome sequence of a psychrotolerant sulfur-oxidizing bacterium, Sulfuricella denitrificans skB26, and proteomic insights into cold adaptation.</title>
        <authorList>
            <person name="Watanabe T."/>
            <person name="Kojima H."/>
            <person name="Fukui M."/>
        </authorList>
    </citation>
    <scope>NUCLEOTIDE SEQUENCE [LARGE SCALE GENOMIC DNA]</scope>
    <source>
        <strain evidence="5">skB26</strain>
    </source>
</reference>